<dbReference type="PROSITE" id="PS00061">
    <property type="entry name" value="ADH_SHORT"/>
    <property type="match status" value="1"/>
</dbReference>
<dbReference type="EMBL" id="CP017813">
    <property type="protein sequence ID" value="APJ38124.1"/>
    <property type="molecule type" value="Genomic_DNA"/>
</dbReference>
<dbReference type="FunFam" id="3.40.50.720:FF:000084">
    <property type="entry name" value="Short-chain dehydrogenase reductase"/>
    <property type="match status" value="1"/>
</dbReference>
<dbReference type="KEGG" id="mpul:BLA55_00235"/>
<dbReference type="STRING" id="48003.BLA55_00235"/>
<dbReference type="Proteomes" id="UP000184322">
    <property type="component" value="Chromosome"/>
</dbReference>
<name>A0A1L4FR89_9BACT</name>
<dbReference type="PANTHER" id="PTHR42760:SF5">
    <property type="entry name" value="2-DEHYDRO-3-DEOXY-D-GLUCONATE 5-DEHYDROGENASE"/>
    <property type="match status" value="1"/>
</dbReference>
<reference evidence="4" key="1">
    <citation type="submission" date="2016-10" db="EMBL/GenBank/DDBJ databases">
        <authorList>
            <person name="Beylefeld A."/>
            <person name="Abolnik C."/>
        </authorList>
    </citation>
    <scope>NUCLEOTIDE SEQUENCE [LARGE SCALE GENOMIC DNA]</scope>
    <source>
        <strain evidence="4">B359_6</strain>
    </source>
</reference>
<evidence type="ECO:0000313" key="3">
    <source>
        <dbReference type="EMBL" id="APJ38124.1"/>
    </source>
</evidence>
<organism evidence="3 4">
    <name type="scientific">Mycoplasmopsis pullorum</name>
    <dbReference type="NCBI Taxonomy" id="48003"/>
    <lineage>
        <taxon>Bacteria</taxon>
        <taxon>Bacillati</taxon>
        <taxon>Mycoplasmatota</taxon>
        <taxon>Mycoplasmoidales</taxon>
        <taxon>Metamycoplasmataceae</taxon>
        <taxon>Mycoplasmopsis</taxon>
    </lineage>
</organism>
<dbReference type="Gene3D" id="3.40.50.720">
    <property type="entry name" value="NAD(P)-binding Rossmann-like Domain"/>
    <property type="match status" value="1"/>
</dbReference>
<evidence type="ECO:0000313" key="4">
    <source>
        <dbReference type="Proteomes" id="UP000184322"/>
    </source>
</evidence>
<dbReference type="PRINTS" id="PR00080">
    <property type="entry name" value="SDRFAMILY"/>
</dbReference>
<dbReference type="NCBIfam" id="NF005390">
    <property type="entry name" value="PRK06935.1"/>
    <property type="match status" value="1"/>
</dbReference>
<dbReference type="GO" id="GO:0016616">
    <property type="term" value="F:oxidoreductase activity, acting on the CH-OH group of donors, NAD or NADP as acceptor"/>
    <property type="evidence" value="ECO:0007669"/>
    <property type="project" value="TreeGrafter"/>
</dbReference>
<dbReference type="InterPro" id="IPR002347">
    <property type="entry name" value="SDR_fam"/>
</dbReference>
<keyword evidence="4" id="KW-1185">Reference proteome</keyword>
<dbReference type="PRINTS" id="PR00081">
    <property type="entry name" value="GDHRDH"/>
</dbReference>
<dbReference type="InterPro" id="IPR036291">
    <property type="entry name" value="NAD(P)-bd_dom_sf"/>
</dbReference>
<dbReference type="OrthoDB" id="9805904at2"/>
<protein>
    <submittedName>
        <fullName evidence="3">2-deoxy-D-gluconate 3-dehydrogenase</fullName>
    </submittedName>
</protein>
<evidence type="ECO:0000256" key="1">
    <source>
        <dbReference type="ARBA" id="ARBA00006484"/>
    </source>
</evidence>
<accession>A0A1L4FR89</accession>
<gene>
    <name evidence="3" type="ORF">BLA55_00235</name>
</gene>
<proteinExistence type="inferred from homology"/>
<comment type="similarity">
    <text evidence="1">Belongs to the short-chain dehydrogenases/reductases (SDR) family.</text>
</comment>
<dbReference type="SUPFAM" id="SSF51735">
    <property type="entry name" value="NAD(P)-binding Rossmann-fold domains"/>
    <property type="match status" value="1"/>
</dbReference>
<dbReference type="RefSeq" id="WP_073372129.1">
    <property type="nucleotide sequence ID" value="NZ_CP017813.1"/>
</dbReference>
<dbReference type="Pfam" id="PF13561">
    <property type="entry name" value="adh_short_C2"/>
    <property type="match status" value="1"/>
</dbReference>
<evidence type="ECO:0000256" key="2">
    <source>
        <dbReference type="ARBA" id="ARBA00023002"/>
    </source>
</evidence>
<dbReference type="InterPro" id="IPR020904">
    <property type="entry name" value="Sc_DH/Rdtase_CS"/>
</dbReference>
<dbReference type="AlphaFoldDB" id="A0A1L4FR89"/>
<dbReference type="GeneID" id="57134694"/>
<keyword evidence="2" id="KW-0560">Oxidoreductase</keyword>
<dbReference type="PANTHER" id="PTHR42760">
    <property type="entry name" value="SHORT-CHAIN DEHYDROGENASES/REDUCTASES FAMILY MEMBER"/>
    <property type="match status" value="1"/>
</dbReference>
<sequence>MFNLDYFSVKDKVIIVTGGNTGLGLAYAKALGKSGAKVVVSHFDTNTAEIETFAKENNFELLLVQGNLTLENDVDLLVQKTLEKFGRIDVLINNAGTIIREPLLEYKKESWHRVIDINLNAVWFLSQKVAQVMKKQGGGKIVNVASMLSFQGGKFVPAYTASKHAVAGLTKAFANELAEFNIQVNAIAPGYINTANTAPIRADEKRNAEILSRIPANHWGETEELMGTIVFLSSKASDYINGAIIPVDGGWLSR</sequence>